<proteinExistence type="predicted"/>
<sequence>MIQFKKGMMVFNQVEQTTDLKLGQIAQQRVVLTTRVQQAQQNNGRMFKKGMMVGSTVKGLC</sequence>
<organism evidence="1 2">
    <name type="scientific">Dictyobacter kobayashii</name>
    <dbReference type="NCBI Taxonomy" id="2014872"/>
    <lineage>
        <taxon>Bacteria</taxon>
        <taxon>Bacillati</taxon>
        <taxon>Chloroflexota</taxon>
        <taxon>Ktedonobacteria</taxon>
        <taxon>Ktedonobacterales</taxon>
        <taxon>Dictyobacteraceae</taxon>
        <taxon>Dictyobacter</taxon>
    </lineage>
</organism>
<comment type="caution">
    <text evidence="1">The sequence shown here is derived from an EMBL/GenBank/DDBJ whole genome shotgun (WGS) entry which is preliminary data.</text>
</comment>
<evidence type="ECO:0000313" key="1">
    <source>
        <dbReference type="EMBL" id="GCE22851.1"/>
    </source>
</evidence>
<dbReference type="Proteomes" id="UP000287188">
    <property type="component" value="Unassembled WGS sequence"/>
</dbReference>
<evidence type="ECO:0000313" key="2">
    <source>
        <dbReference type="Proteomes" id="UP000287188"/>
    </source>
</evidence>
<keyword evidence="2" id="KW-1185">Reference proteome</keyword>
<dbReference type="AlphaFoldDB" id="A0A402AUQ6"/>
<protein>
    <submittedName>
        <fullName evidence="1">Uncharacterized protein</fullName>
    </submittedName>
</protein>
<accession>A0A402AUQ6</accession>
<dbReference type="EMBL" id="BIFS01000002">
    <property type="protein sequence ID" value="GCE22851.1"/>
    <property type="molecule type" value="Genomic_DNA"/>
</dbReference>
<name>A0A402AUQ6_9CHLR</name>
<reference evidence="2" key="1">
    <citation type="submission" date="2018-12" db="EMBL/GenBank/DDBJ databases">
        <title>Tengunoibacter tsumagoiensis gen. nov., sp. nov., Dictyobacter kobayashii sp. nov., D. alpinus sp. nov., and D. joshuensis sp. nov. and description of Dictyobacteraceae fam. nov. within the order Ktedonobacterales isolated from Tengu-no-mugimeshi.</title>
        <authorList>
            <person name="Wang C.M."/>
            <person name="Zheng Y."/>
            <person name="Sakai Y."/>
            <person name="Toyoda A."/>
            <person name="Minakuchi Y."/>
            <person name="Abe K."/>
            <person name="Yokota A."/>
            <person name="Yabe S."/>
        </authorList>
    </citation>
    <scope>NUCLEOTIDE SEQUENCE [LARGE SCALE GENOMIC DNA]</scope>
    <source>
        <strain evidence="2">Uno11</strain>
    </source>
</reference>
<gene>
    <name evidence="1" type="ORF">KDK_66510</name>
</gene>
<dbReference type="RefSeq" id="WP_126556239.1">
    <property type="nucleotide sequence ID" value="NZ_BIFS01000002.1"/>
</dbReference>